<gene>
    <name evidence="1" type="ORF">ACG01O_19320</name>
</gene>
<dbReference type="Proteomes" id="UP001606303">
    <property type="component" value="Unassembled WGS sequence"/>
</dbReference>
<dbReference type="EMBL" id="JBIGIB010000006">
    <property type="protein sequence ID" value="MFG6468783.1"/>
    <property type="molecule type" value="Genomic_DNA"/>
</dbReference>
<evidence type="ECO:0000313" key="2">
    <source>
        <dbReference type="Proteomes" id="UP001606303"/>
    </source>
</evidence>
<evidence type="ECO:0008006" key="3">
    <source>
        <dbReference type="Google" id="ProtNLM"/>
    </source>
</evidence>
<dbReference type="PROSITE" id="PS51257">
    <property type="entry name" value="PROKAR_LIPOPROTEIN"/>
    <property type="match status" value="1"/>
</dbReference>
<proteinExistence type="predicted"/>
<dbReference type="Gene3D" id="3.20.20.80">
    <property type="entry name" value="Glycosidases"/>
    <property type="match status" value="1"/>
</dbReference>
<evidence type="ECO:0000313" key="1">
    <source>
        <dbReference type="EMBL" id="MFG6468783.1"/>
    </source>
</evidence>
<sequence>MGDGTRQRQPKRLHWAWGACAWALAAGCGAAEPGWVTLPNGSLEIAAGSALDFSELPLVRFKDGAPRVQVQGRAFVRSDLGPQPQRFFCATFAASPNNGGMPSHADADRLAQQLRRAGYNAVRVHMVEAQLMAGRRADFDFDPEQLDRLDYLLAALRKQGLYLVVDMLGSWNGAYGDVRGHRWVRGQHDVVLGSLLPGAERAHWLELVKRLWARPNRYTGTSALKDPATLAVMLVNEGDADYLLRNGPARPLDEPFRAWLAAKGPEAATLLAAGDSQPHIKAKTRQAEQFQQFTVALQDEQAAWMRQQLQALGFSGPVTAYNTGLSYHASRARQAVDFVDMHQYADHPADGMVEPGARMQGGRLLDGKNRYLDRLAWSRQWAQPFTVTEYGQPFWNRWRWEVAPFTAAYARLQGWSLITHYGDTLNLARPGNGRWRQMMVPFDVGTDPTLRAGETVAALLFGRGDVAPSTASADLVLDPKAAAAMPGDRFVSWYTAQLQYVMGVGLSWQGQPGATGARMPLALADDDERAAGLLQRAKARGVLPADHPVGGVQGPFVSSTRQLVLEPAQQRMTVATPATLGVMGSAGSVARAGGATVQVLDGEGAVFLSALDAPDLARAQRLLLVVSTEARNTGMRFRDGAETVLEQVGTLPVQLRDAQVQVTVPAAPSGKAWVLYALDETGRRQQTLPLKAMAQGAQQATVRLAEVRGPVSPYFEWVAQ</sequence>
<keyword evidence="2" id="KW-1185">Reference proteome</keyword>
<name>A0ABW7H3M0_9BURK</name>
<dbReference type="InterPro" id="IPR017853">
    <property type="entry name" value="GH"/>
</dbReference>
<organism evidence="1 2">
    <name type="scientific">Pelomonas baiyunensis</name>
    <dbReference type="NCBI Taxonomy" id="3299026"/>
    <lineage>
        <taxon>Bacteria</taxon>
        <taxon>Pseudomonadati</taxon>
        <taxon>Pseudomonadota</taxon>
        <taxon>Betaproteobacteria</taxon>
        <taxon>Burkholderiales</taxon>
        <taxon>Sphaerotilaceae</taxon>
        <taxon>Roseateles</taxon>
    </lineage>
</organism>
<accession>A0ABW7H3M0</accession>
<dbReference type="SUPFAM" id="SSF51445">
    <property type="entry name" value="(Trans)glycosidases"/>
    <property type="match status" value="1"/>
</dbReference>
<comment type="caution">
    <text evidence="1">The sequence shown here is derived from an EMBL/GenBank/DDBJ whole genome shotgun (WGS) entry which is preliminary data.</text>
</comment>
<reference evidence="1 2" key="1">
    <citation type="submission" date="2024-08" db="EMBL/GenBank/DDBJ databases">
        <authorList>
            <person name="Lu H."/>
        </authorList>
    </citation>
    <scope>NUCLEOTIDE SEQUENCE [LARGE SCALE GENOMIC DNA]</scope>
    <source>
        <strain evidence="1 2">BYS87W</strain>
    </source>
</reference>
<protein>
    <recommendedName>
        <fullName evidence="3">Cellulase (Glycosyl hydrolase family 5)</fullName>
    </recommendedName>
</protein>
<dbReference type="RefSeq" id="WP_394387042.1">
    <property type="nucleotide sequence ID" value="NZ_JBIGIB010000006.1"/>
</dbReference>